<protein>
    <recommendedName>
        <fullName evidence="13">G-protein coupled receptors family 1 profile domain-containing protein</fullName>
    </recommendedName>
</protein>
<dbReference type="FunFam" id="1.20.1070.10:FF:000523">
    <property type="entry name" value="5-hydroxytryptamine receptor 2B"/>
    <property type="match status" value="1"/>
</dbReference>
<evidence type="ECO:0000313" key="15">
    <source>
        <dbReference type="Proteomes" id="UP000663824"/>
    </source>
</evidence>
<feature type="compositionally biased region" description="Polar residues" evidence="11">
    <location>
        <begin position="703"/>
        <end position="718"/>
    </location>
</feature>
<name>A0A816WM53_9BILA</name>
<evidence type="ECO:0000256" key="11">
    <source>
        <dbReference type="SAM" id="MobiDB-lite"/>
    </source>
</evidence>
<dbReference type="Pfam" id="PF00001">
    <property type="entry name" value="7tm_1"/>
    <property type="match status" value="2"/>
</dbReference>
<dbReference type="EMBL" id="CAJNRE010015316">
    <property type="protein sequence ID" value="CAF2136241.1"/>
    <property type="molecule type" value="Genomic_DNA"/>
</dbReference>
<evidence type="ECO:0000256" key="10">
    <source>
        <dbReference type="RuleBase" id="RU000688"/>
    </source>
</evidence>
<feature type="region of interest" description="Disordered" evidence="11">
    <location>
        <begin position="646"/>
        <end position="679"/>
    </location>
</feature>
<evidence type="ECO:0000256" key="3">
    <source>
        <dbReference type="ARBA" id="ARBA00022692"/>
    </source>
</evidence>
<evidence type="ECO:0000256" key="12">
    <source>
        <dbReference type="SAM" id="Phobius"/>
    </source>
</evidence>
<reference evidence="14" key="1">
    <citation type="submission" date="2021-02" db="EMBL/GenBank/DDBJ databases">
        <authorList>
            <person name="Nowell W R."/>
        </authorList>
    </citation>
    <scope>NUCLEOTIDE SEQUENCE</scope>
</reference>
<gene>
    <name evidence="14" type="ORF">MBJ925_LOCUS28650</name>
</gene>
<evidence type="ECO:0000256" key="6">
    <source>
        <dbReference type="ARBA" id="ARBA00023136"/>
    </source>
</evidence>
<keyword evidence="8 10" id="KW-0675">Receptor</keyword>
<dbReference type="PANTHER" id="PTHR24248">
    <property type="entry name" value="ADRENERGIC RECEPTOR-RELATED G-PROTEIN COUPLED RECEPTOR"/>
    <property type="match status" value="1"/>
</dbReference>
<dbReference type="Gene3D" id="1.20.1070.10">
    <property type="entry name" value="Rhodopsin 7-helix transmembrane proteins"/>
    <property type="match status" value="2"/>
</dbReference>
<dbReference type="PROSITE" id="PS00237">
    <property type="entry name" value="G_PROTEIN_RECEP_F1_1"/>
    <property type="match status" value="1"/>
</dbReference>
<comment type="subcellular location">
    <subcellularLocation>
        <location evidence="1">Cell membrane</location>
        <topology evidence="1">Multi-pass membrane protein</topology>
    </subcellularLocation>
</comment>
<evidence type="ECO:0000256" key="8">
    <source>
        <dbReference type="ARBA" id="ARBA00023170"/>
    </source>
</evidence>
<evidence type="ECO:0000256" key="1">
    <source>
        <dbReference type="ARBA" id="ARBA00004651"/>
    </source>
</evidence>
<feature type="transmembrane region" description="Helical" evidence="12">
    <location>
        <begin position="75"/>
        <end position="94"/>
    </location>
</feature>
<keyword evidence="4 12" id="KW-1133">Transmembrane helix</keyword>
<keyword evidence="5 10" id="KW-0297">G-protein coupled receptor</keyword>
<evidence type="ECO:0000256" key="7">
    <source>
        <dbReference type="ARBA" id="ARBA00023157"/>
    </source>
</evidence>
<feature type="transmembrane region" description="Helical" evidence="12">
    <location>
        <begin position="815"/>
        <end position="839"/>
    </location>
</feature>
<keyword evidence="7" id="KW-1015">Disulfide bond</keyword>
<feature type="region of interest" description="Disordered" evidence="11">
    <location>
        <begin position="261"/>
        <end position="294"/>
    </location>
</feature>
<accession>A0A816WM53</accession>
<dbReference type="GO" id="GO:0004930">
    <property type="term" value="F:G protein-coupled receptor activity"/>
    <property type="evidence" value="ECO:0007669"/>
    <property type="project" value="UniProtKB-KW"/>
</dbReference>
<dbReference type="GO" id="GO:0005886">
    <property type="term" value="C:plasma membrane"/>
    <property type="evidence" value="ECO:0007669"/>
    <property type="project" value="UniProtKB-SubCell"/>
</dbReference>
<evidence type="ECO:0000256" key="5">
    <source>
        <dbReference type="ARBA" id="ARBA00023040"/>
    </source>
</evidence>
<proteinExistence type="inferred from homology"/>
<dbReference type="SMART" id="SM01381">
    <property type="entry name" value="7TM_GPCR_Srsx"/>
    <property type="match status" value="1"/>
</dbReference>
<feature type="domain" description="G-protein coupled receptors family 1 profile" evidence="13">
    <location>
        <begin position="55"/>
        <end position="870"/>
    </location>
</feature>
<evidence type="ECO:0000256" key="4">
    <source>
        <dbReference type="ARBA" id="ARBA00022989"/>
    </source>
</evidence>
<dbReference type="Proteomes" id="UP000663824">
    <property type="component" value="Unassembled WGS sequence"/>
</dbReference>
<evidence type="ECO:0000313" key="14">
    <source>
        <dbReference type="EMBL" id="CAF2136241.1"/>
    </source>
</evidence>
<dbReference type="PANTHER" id="PTHR24248:SF125">
    <property type="entry name" value="DOPAMINE D2-LIKE RECEPTOR"/>
    <property type="match status" value="1"/>
</dbReference>
<comment type="caution">
    <text evidence="14">The sequence shown here is derived from an EMBL/GenBank/DDBJ whole genome shotgun (WGS) entry which is preliminary data.</text>
</comment>
<feature type="transmembrane region" description="Helical" evidence="12">
    <location>
        <begin position="106"/>
        <end position="127"/>
    </location>
</feature>
<feature type="transmembrane region" description="Helical" evidence="12">
    <location>
        <begin position="199"/>
        <end position="219"/>
    </location>
</feature>
<dbReference type="InterPro" id="IPR017452">
    <property type="entry name" value="GPCR_Rhodpsn_7TM"/>
</dbReference>
<comment type="similarity">
    <text evidence="10">Belongs to the G-protein coupled receptor 1 family.</text>
</comment>
<dbReference type="PRINTS" id="PR00237">
    <property type="entry name" value="GPCRRHODOPSN"/>
</dbReference>
<keyword evidence="3 10" id="KW-0812">Transmembrane</keyword>
<dbReference type="InterPro" id="IPR000276">
    <property type="entry name" value="GPCR_Rhodpsn"/>
</dbReference>
<feature type="compositionally biased region" description="Polar residues" evidence="11">
    <location>
        <begin position="649"/>
        <end position="670"/>
    </location>
</feature>
<evidence type="ECO:0000256" key="2">
    <source>
        <dbReference type="ARBA" id="ARBA00022475"/>
    </source>
</evidence>
<sequence length="961" mass="110431">MIICREGTTNSGATAIWIINEQNSTPINIDVYQPIFQIMWYRFLLVIIIFVTVAGNILVCLAIARERKLQNTTNYFLMSLAIADCLVAILVMPMGMVAEVLGHFPLPHYACIIFATMDVLCCTSSIWHMSTMSMDRYFTIRFPFRYGRNKTRRIMLLKIIAVWAISTAISSPVFVLGIVDKQNVLSNGVCAPNNESFKLYGSVFAFYIPFIIMITTYALTMRSLRNVLVNKRKFNREKRRQQTFQPFLQITNQYAESARNIRHTSATDIQTTTTTTTTTNNDNNNNNNNSNNSHLNSTSCSLISTGSSKDLRTQSFLLNNSDVSRKLVSNNIQYGSMSMTNRTNINNEFIHHINQHLTINYTKRNTNKKRYQYQQQEQLEQQQNQQSVILNTGINRIKYDPDMSTVFEITEYLKPTSNSYNVTSNIDISAHQQSIVSNEQKQQPVLNIVDNQEEQQLSNTVTTTSTIHAMSPPEVDIYSTTDMENRTETTEINSQAKIFSTSCTPSALLIPIQTISFTIPWQYYFTMIEYVLQYYIFIYPYRLRPLAIEYEINKNELDEKSFQLHQSTSASSINSNVTKTSQSVSTQTNSFPPFDITSTHETNTNDTYLYNSIKQPKFSFNRPILSSSSFFTRFLRQTPATLPDAHVKSSASLDQHSLRTSSPSDLTHQQDLYHHPQHSSSAFHSIECETYPILENDHRPRAASSSSAQVRTTNQRANHGSLRCHRPLKRGQPFQSRSAYFLTYSNSHGLRRQQQQQPLSSTTNTNSSDSLSIFHRLNSKYFSAMSHQQQQHQNYSQRIRDEHIVAANERKALRVLLIIFCVFVTLWTPFFICTFISAVCEECRERITSTMWFSITWLGYSSSMANPFIYTIFSDVFRRAFTNILFCRPSDSLFQRQFSTKLTYKKNTIAHPSIHRQLSHTRSPNHEYSRTSTPISLHHQTSIGGSDATIYINRCISDTFR</sequence>
<feature type="compositionally biased region" description="Low complexity" evidence="11">
    <location>
        <begin position="271"/>
        <end position="294"/>
    </location>
</feature>
<feature type="region of interest" description="Disordered" evidence="11">
    <location>
        <begin position="699"/>
        <end position="729"/>
    </location>
</feature>
<evidence type="ECO:0000256" key="9">
    <source>
        <dbReference type="ARBA" id="ARBA00023224"/>
    </source>
</evidence>
<evidence type="ECO:0000259" key="13">
    <source>
        <dbReference type="PROSITE" id="PS50262"/>
    </source>
</evidence>
<organism evidence="14 15">
    <name type="scientific">Rotaria magnacalcarata</name>
    <dbReference type="NCBI Taxonomy" id="392030"/>
    <lineage>
        <taxon>Eukaryota</taxon>
        <taxon>Metazoa</taxon>
        <taxon>Spiralia</taxon>
        <taxon>Gnathifera</taxon>
        <taxon>Rotifera</taxon>
        <taxon>Eurotatoria</taxon>
        <taxon>Bdelloidea</taxon>
        <taxon>Philodinida</taxon>
        <taxon>Philodinidae</taxon>
        <taxon>Rotaria</taxon>
    </lineage>
</organism>
<feature type="transmembrane region" description="Helical" evidence="12">
    <location>
        <begin position="40"/>
        <end position="63"/>
    </location>
</feature>
<dbReference type="SUPFAM" id="SSF81321">
    <property type="entry name" value="Family A G protein-coupled receptor-like"/>
    <property type="match status" value="2"/>
</dbReference>
<feature type="transmembrane region" description="Helical" evidence="12">
    <location>
        <begin position="155"/>
        <end position="179"/>
    </location>
</feature>
<dbReference type="AlphaFoldDB" id="A0A816WM53"/>
<keyword evidence="9 10" id="KW-0807">Transducer</keyword>
<keyword evidence="6 12" id="KW-0472">Membrane</keyword>
<feature type="transmembrane region" description="Helical" evidence="12">
    <location>
        <begin position="851"/>
        <end position="873"/>
    </location>
</feature>
<keyword evidence="2" id="KW-1003">Cell membrane</keyword>
<dbReference type="PROSITE" id="PS50262">
    <property type="entry name" value="G_PROTEIN_RECEP_F1_2"/>
    <property type="match status" value="1"/>
</dbReference>